<reference evidence="3" key="1">
    <citation type="submission" date="2022-06" db="EMBL/GenBank/DDBJ databases">
        <title>Uncovering the hologenomic basis of an extraordinary plant invasion.</title>
        <authorList>
            <person name="Bieker V.C."/>
            <person name="Martin M.D."/>
            <person name="Gilbert T."/>
            <person name="Hodgins K."/>
            <person name="Battlay P."/>
            <person name="Petersen B."/>
            <person name="Wilson J."/>
        </authorList>
    </citation>
    <scope>NUCLEOTIDE SEQUENCE</scope>
    <source>
        <strain evidence="3">AA19_3_7</strain>
        <tissue evidence="3">Leaf</tissue>
    </source>
</reference>
<dbReference type="Gene3D" id="3.40.50.970">
    <property type="match status" value="1"/>
</dbReference>
<gene>
    <name evidence="3" type="ORF">M8C21_012224</name>
</gene>
<dbReference type="PANTHER" id="PTHR43522">
    <property type="entry name" value="TRANSKETOLASE"/>
    <property type="match status" value="1"/>
</dbReference>
<dbReference type="GO" id="GO:0005829">
    <property type="term" value="C:cytosol"/>
    <property type="evidence" value="ECO:0007669"/>
    <property type="project" value="TreeGrafter"/>
</dbReference>
<dbReference type="GO" id="GO:0006098">
    <property type="term" value="P:pentose-phosphate shunt"/>
    <property type="evidence" value="ECO:0007669"/>
    <property type="project" value="TreeGrafter"/>
</dbReference>
<dbReference type="Proteomes" id="UP001206925">
    <property type="component" value="Unassembled WGS sequence"/>
</dbReference>
<dbReference type="InterPro" id="IPR029061">
    <property type="entry name" value="THDP-binding"/>
</dbReference>
<dbReference type="AlphaFoldDB" id="A0AAD5G8B5"/>
<dbReference type="EMBL" id="JAMZMK010010524">
    <property type="protein sequence ID" value="KAI7731171.1"/>
    <property type="molecule type" value="Genomic_DNA"/>
</dbReference>
<dbReference type="InterPro" id="IPR005475">
    <property type="entry name" value="Transketolase-like_Pyr-bd"/>
</dbReference>
<comment type="cofactor">
    <cofactor evidence="1">
        <name>thiamine diphosphate</name>
        <dbReference type="ChEBI" id="CHEBI:58937"/>
    </cofactor>
</comment>
<dbReference type="PROSITE" id="PS00802">
    <property type="entry name" value="TRANSKETOLASE_2"/>
    <property type="match status" value="1"/>
</dbReference>
<proteinExistence type="predicted"/>
<dbReference type="GO" id="GO:0004802">
    <property type="term" value="F:transketolase activity"/>
    <property type="evidence" value="ECO:0007669"/>
    <property type="project" value="TreeGrafter"/>
</dbReference>
<dbReference type="CDD" id="cd07033">
    <property type="entry name" value="TPP_PYR_DXS_TK_like"/>
    <property type="match status" value="1"/>
</dbReference>
<keyword evidence="4" id="KW-1185">Reference proteome</keyword>
<dbReference type="PANTHER" id="PTHR43522:SF17">
    <property type="entry name" value="TRANSKETOLASE, CHLOROPLASTIC"/>
    <property type="match status" value="1"/>
</dbReference>
<dbReference type="InterPro" id="IPR033247">
    <property type="entry name" value="Transketolase_fam"/>
</dbReference>
<dbReference type="InterPro" id="IPR020826">
    <property type="entry name" value="Transketolase_BS"/>
</dbReference>
<protein>
    <recommendedName>
        <fullName evidence="2">Transketolase-like pyrimidine-binding domain-containing protein</fullName>
    </recommendedName>
</protein>
<name>A0AAD5G8B5_AMBAR</name>
<dbReference type="Pfam" id="PF02779">
    <property type="entry name" value="Transket_pyr"/>
    <property type="match status" value="1"/>
</dbReference>
<feature type="domain" description="Transketolase-like pyrimidine-binding" evidence="2">
    <location>
        <begin position="5"/>
        <end position="84"/>
    </location>
</feature>
<comment type="caution">
    <text evidence="3">The sequence shown here is derived from an EMBL/GenBank/DDBJ whole genome shotgun (WGS) entry which is preliminary data.</text>
</comment>
<organism evidence="3 4">
    <name type="scientific">Ambrosia artemisiifolia</name>
    <name type="common">Common ragweed</name>
    <dbReference type="NCBI Taxonomy" id="4212"/>
    <lineage>
        <taxon>Eukaryota</taxon>
        <taxon>Viridiplantae</taxon>
        <taxon>Streptophyta</taxon>
        <taxon>Embryophyta</taxon>
        <taxon>Tracheophyta</taxon>
        <taxon>Spermatophyta</taxon>
        <taxon>Magnoliopsida</taxon>
        <taxon>eudicotyledons</taxon>
        <taxon>Gunneridae</taxon>
        <taxon>Pentapetalae</taxon>
        <taxon>asterids</taxon>
        <taxon>campanulids</taxon>
        <taxon>Asterales</taxon>
        <taxon>Asteraceae</taxon>
        <taxon>Asteroideae</taxon>
        <taxon>Heliantheae alliance</taxon>
        <taxon>Heliantheae</taxon>
        <taxon>Ambrosia</taxon>
    </lineage>
</organism>
<evidence type="ECO:0000259" key="2">
    <source>
        <dbReference type="Pfam" id="PF02779"/>
    </source>
</evidence>
<dbReference type="SUPFAM" id="SSF52518">
    <property type="entry name" value="Thiamin diphosphate-binding fold (THDP-binding)"/>
    <property type="match status" value="1"/>
</dbReference>
<evidence type="ECO:0000256" key="1">
    <source>
        <dbReference type="ARBA" id="ARBA00001964"/>
    </source>
</evidence>
<evidence type="ECO:0000313" key="3">
    <source>
        <dbReference type="EMBL" id="KAI7731171.1"/>
    </source>
</evidence>
<accession>A0AAD5G8B5</accession>
<evidence type="ECO:0000313" key="4">
    <source>
        <dbReference type="Proteomes" id="UP001206925"/>
    </source>
</evidence>
<sequence length="133" mass="14117">MRGTMRISALPEAGVMYVMTHDSIGLGEDGPTHQPIEQLASFRAMPNILMFHPADGNETAGAYKVAVESRKRPSVLALSRQKLPNLPGTSIEGTAKGGYTITDNSIGNKPDVILIGTGVYKVGLKSVLAQPDL</sequence>